<evidence type="ECO:0000313" key="3">
    <source>
        <dbReference type="EMBL" id="MBD2315513.1"/>
    </source>
</evidence>
<organism evidence="3 4">
    <name type="scientific">Phormidium tenue FACHB-1050</name>
    <dbReference type="NCBI Taxonomy" id="2692857"/>
    <lineage>
        <taxon>Bacteria</taxon>
        <taxon>Bacillati</taxon>
        <taxon>Cyanobacteriota</taxon>
        <taxon>Cyanophyceae</taxon>
        <taxon>Oscillatoriophycideae</taxon>
        <taxon>Oscillatoriales</taxon>
        <taxon>Oscillatoriaceae</taxon>
        <taxon>Phormidium</taxon>
    </lineage>
</organism>
<feature type="transmembrane region" description="Helical" evidence="2">
    <location>
        <begin position="40"/>
        <end position="63"/>
    </location>
</feature>
<sequence>MQIYWTINQIPELQGLSPEQTKQAWQFCYKKYTFKHWQSLVSLLVVGILAGVGSRFGVIGAAIGGGLGGGIFGLTATNVLRPHLQDYVNTHFKNTSSSTESSPDNPSNLDQSSSDF</sequence>
<keyword evidence="2" id="KW-1133">Transmembrane helix</keyword>
<evidence type="ECO:0000256" key="1">
    <source>
        <dbReference type="SAM" id="MobiDB-lite"/>
    </source>
</evidence>
<comment type="caution">
    <text evidence="3">The sequence shown here is derived from an EMBL/GenBank/DDBJ whole genome shotgun (WGS) entry which is preliminary data.</text>
</comment>
<keyword evidence="2" id="KW-0812">Transmembrane</keyword>
<protein>
    <submittedName>
        <fullName evidence="3">Uncharacterized protein</fullName>
    </submittedName>
</protein>
<dbReference type="EMBL" id="JACJQY010000001">
    <property type="protein sequence ID" value="MBD2315513.1"/>
    <property type="molecule type" value="Genomic_DNA"/>
</dbReference>
<accession>A0ABR8C469</accession>
<evidence type="ECO:0000313" key="4">
    <source>
        <dbReference type="Proteomes" id="UP000618445"/>
    </source>
</evidence>
<keyword evidence="2" id="KW-0472">Membrane</keyword>
<proteinExistence type="predicted"/>
<name>A0ABR8C469_9CYAN</name>
<gene>
    <name evidence="3" type="ORF">H6G05_01450</name>
</gene>
<keyword evidence="4" id="KW-1185">Reference proteome</keyword>
<feature type="compositionally biased region" description="Low complexity" evidence="1">
    <location>
        <begin position="94"/>
        <end position="108"/>
    </location>
</feature>
<dbReference type="RefSeq" id="WP_190575646.1">
    <property type="nucleotide sequence ID" value="NZ_CAWPQU010000001.1"/>
</dbReference>
<feature type="region of interest" description="Disordered" evidence="1">
    <location>
        <begin position="92"/>
        <end position="116"/>
    </location>
</feature>
<evidence type="ECO:0000256" key="2">
    <source>
        <dbReference type="SAM" id="Phobius"/>
    </source>
</evidence>
<dbReference type="Proteomes" id="UP000618445">
    <property type="component" value="Unassembled WGS sequence"/>
</dbReference>
<reference evidence="3 4" key="1">
    <citation type="journal article" date="2020" name="ISME J.">
        <title>Comparative genomics reveals insights into cyanobacterial evolution and habitat adaptation.</title>
        <authorList>
            <person name="Chen M.Y."/>
            <person name="Teng W.K."/>
            <person name="Zhao L."/>
            <person name="Hu C.X."/>
            <person name="Zhou Y.K."/>
            <person name="Han B.P."/>
            <person name="Song L.R."/>
            <person name="Shu W.S."/>
        </authorList>
    </citation>
    <scope>NUCLEOTIDE SEQUENCE [LARGE SCALE GENOMIC DNA]</scope>
    <source>
        <strain evidence="3 4">FACHB-1050</strain>
    </source>
</reference>